<evidence type="ECO:0000313" key="2">
    <source>
        <dbReference type="EMBL" id="KAE8388268.1"/>
    </source>
</evidence>
<reference evidence="2" key="1">
    <citation type="submission" date="2019-04" db="EMBL/GenBank/DDBJ databases">
        <title>Friends and foes A comparative genomics studyof 23 Aspergillus species from section Flavi.</title>
        <authorList>
            <consortium name="DOE Joint Genome Institute"/>
            <person name="Kjaerbolling I."/>
            <person name="Vesth T."/>
            <person name="Frisvad J.C."/>
            <person name="Nybo J.L."/>
            <person name="Theobald S."/>
            <person name="Kildgaard S."/>
            <person name="Isbrandt T."/>
            <person name="Kuo A."/>
            <person name="Sato A."/>
            <person name="Lyhne E.K."/>
            <person name="Kogle M.E."/>
            <person name="Wiebenga A."/>
            <person name="Kun R.S."/>
            <person name="Lubbers R.J."/>
            <person name="Makela M.R."/>
            <person name="Barry K."/>
            <person name="Chovatia M."/>
            <person name="Clum A."/>
            <person name="Daum C."/>
            <person name="Haridas S."/>
            <person name="He G."/>
            <person name="LaButti K."/>
            <person name="Lipzen A."/>
            <person name="Mondo S."/>
            <person name="Riley R."/>
            <person name="Salamov A."/>
            <person name="Simmons B.A."/>
            <person name="Magnuson J.K."/>
            <person name="Henrissat B."/>
            <person name="Mortensen U.H."/>
            <person name="Larsen T.O."/>
            <person name="Devries R.P."/>
            <person name="Grigoriev I.V."/>
            <person name="Machida M."/>
            <person name="Baker S.E."/>
            <person name="Andersen M.R."/>
        </authorList>
    </citation>
    <scope>NUCLEOTIDE SEQUENCE [LARGE SCALE GENOMIC DNA]</scope>
    <source>
        <strain evidence="2">IBT 14317</strain>
    </source>
</reference>
<dbReference type="OrthoDB" id="5244622at2759"/>
<evidence type="ECO:0008006" key="3">
    <source>
        <dbReference type="Google" id="ProtNLM"/>
    </source>
</evidence>
<feature type="region of interest" description="Disordered" evidence="1">
    <location>
        <begin position="191"/>
        <end position="217"/>
    </location>
</feature>
<evidence type="ECO:0000256" key="1">
    <source>
        <dbReference type="SAM" id="MobiDB-lite"/>
    </source>
</evidence>
<protein>
    <recommendedName>
        <fullName evidence="3">RRM domain-containing protein</fullName>
    </recommendedName>
</protein>
<proteinExistence type="predicted"/>
<dbReference type="Proteomes" id="UP000326877">
    <property type="component" value="Unassembled WGS sequence"/>
</dbReference>
<feature type="compositionally biased region" description="Basic and acidic residues" evidence="1">
    <location>
        <begin position="191"/>
        <end position="211"/>
    </location>
</feature>
<sequence>MFQYGLRYIPSKDDGNVYRTVRIENIPPTVTLKDILPAVSAEIFLARLANTIPITGSQTALITFVWQCDAVRFSQTSKAGIKFGHEVAKVVPVNTPTYPISAELKRLIFKEGYTRCLCVANLRETLKSEIRRVMEKSSYSHDIEKIEDGLVLGETYIRFHSIKVSAAAYELLKNHRCFTQCDFKFLKKDRDTRGTGSEERNFRTKVQESHTRIGIWD</sequence>
<gene>
    <name evidence="2" type="ORF">BDV23DRAFT_159376</name>
</gene>
<dbReference type="EMBL" id="ML735280">
    <property type="protein sequence ID" value="KAE8388268.1"/>
    <property type="molecule type" value="Genomic_DNA"/>
</dbReference>
<organism evidence="2">
    <name type="scientific">Petromyces alliaceus</name>
    <name type="common">Aspergillus alliaceus</name>
    <dbReference type="NCBI Taxonomy" id="209559"/>
    <lineage>
        <taxon>Eukaryota</taxon>
        <taxon>Fungi</taxon>
        <taxon>Dikarya</taxon>
        <taxon>Ascomycota</taxon>
        <taxon>Pezizomycotina</taxon>
        <taxon>Eurotiomycetes</taxon>
        <taxon>Eurotiomycetidae</taxon>
        <taxon>Eurotiales</taxon>
        <taxon>Aspergillaceae</taxon>
        <taxon>Aspergillus</taxon>
        <taxon>Aspergillus subgen. Circumdati</taxon>
    </lineage>
</organism>
<dbReference type="AlphaFoldDB" id="A0A5N7C309"/>
<name>A0A5N7C309_PETAA</name>
<accession>A0A5N7C309</accession>